<dbReference type="SMART" id="SM00181">
    <property type="entry name" value="EGF"/>
    <property type="match status" value="3"/>
</dbReference>
<dbReference type="Pfam" id="PF00090">
    <property type="entry name" value="TSP_1"/>
    <property type="match status" value="3"/>
</dbReference>
<keyword evidence="10" id="KW-0675">Receptor</keyword>
<dbReference type="SUPFAM" id="SSF57184">
    <property type="entry name" value="Growth factor receptor domain"/>
    <property type="match status" value="1"/>
</dbReference>
<organism evidence="10 11">
    <name type="scientific">Podarcis lilfordi</name>
    <name type="common">Lilford's wall lizard</name>
    <dbReference type="NCBI Taxonomy" id="74358"/>
    <lineage>
        <taxon>Eukaryota</taxon>
        <taxon>Metazoa</taxon>
        <taxon>Chordata</taxon>
        <taxon>Craniata</taxon>
        <taxon>Vertebrata</taxon>
        <taxon>Euteleostomi</taxon>
        <taxon>Lepidosauria</taxon>
        <taxon>Squamata</taxon>
        <taxon>Bifurcata</taxon>
        <taxon>Unidentata</taxon>
        <taxon>Episquamata</taxon>
        <taxon>Laterata</taxon>
        <taxon>Lacertibaenia</taxon>
        <taxon>Lacertidae</taxon>
        <taxon>Podarcis</taxon>
    </lineage>
</organism>
<evidence type="ECO:0000256" key="1">
    <source>
        <dbReference type="ARBA" id="ARBA00004613"/>
    </source>
</evidence>
<dbReference type="InterPro" id="IPR000884">
    <property type="entry name" value="TSP1_rpt"/>
</dbReference>
<keyword evidence="11" id="KW-1185">Reference proteome</keyword>
<dbReference type="InterPro" id="IPR009030">
    <property type="entry name" value="Growth_fac_rcpt_cys_sf"/>
</dbReference>
<comment type="subcellular location">
    <subcellularLocation>
        <location evidence="1">Secreted</location>
    </subcellularLocation>
</comment>
<feature type="domain" description="EGF-like" evidence="9">
    <location>
        <begin position="335"/>
        <end position="377"/>
    </location>
</feature>
<name>A0AA35PFG6_9SAUR</name>
<feature type="domain" description="EGF-like" evidence="9">
    <location>
        <begin position="378"/>
        <end position="418"/>
    </location>
</feature>
<dbReference type="PRINTS" id="PR01705">
    <property type="entry name" value="TSP1REPEAT"/>
</dbReference>
<evidence type="ECO:0000259" key="9">
    <source>
        <dbReference type="PROSITE" id="PS50026"/>
    </source>
</evidence>
<dbReference type="InterPro" id="IPR001881">
    <property type="entry name" value="EGF-like_Ca-bd_dom"/>
</dbReference>
<keyword evidence="10" id="KW-0812">Transmembrane</keyword>
<dbReference type="AlphaFoldDB" id="A0AA35PFG6"/>
<proteinExistence type="predicted"/>
<evidence type="ECO:0000256" key="7">
    <source>
        <dbReference type="PROSITE-ProRule" id="PRU00076"/>
    </source>
</evidence>
<evidence type="ECO:0000256" key="3">
    <source>
        <dbReference type="ARBA" id="ARBA00022536"/>
    </source>
</evidence>
<dbReference type="SMART" id="SM00209">
    <property type="entry name" value="TSP1"/>
    <property type="match status" value="3"/>
</dbReference>
<feature type="disulfide bond" evidence="7">
    <location>
        <begin position="36"/>
        <end position="53"/>
    </location>
</feature>
<keyword evidence="4 8" id="KW-0732">Signal</keyword>
<dbReference type="InterPro" id="IPR000152">
    <property type="entry name" value="EGF-type_Asp/Asn_hydroxyl_site"/>
</dbReference>
<protein>
    <submittedName>
        <fullName evidence="10">Transmembrane matrix receptor MUP-4-like isoform X3</fullName>
    </submittedName>
</protein>
<evidence type="ECO:0000256" key="6">
    <source>
        <dbReference type="ARBA" id="ARBA00023157"/>
    </source>
</evidence>
<dbReference type="PROSITE" id="PS01187">
    <property type="entry name" value="EGF_CA"/>
    <property type="match status" value="1"/>
</dbReference>
<keyword evidence="3 7" id="KW-0245">EGF-like domain</keyword>
<dbReference type="EMBL" id="OX395133">
    <property type="protein sequence ID" value="CAI5782767.1"/>
    <property type="molecule type" value="Genomic_DNA"/>
</dbReference>
<feature type="domain" description="EGF-like" evidence="9">
    <location>
        <begin position="25"/>
        <end position="68"/>
    </location>
</feature>
<dbReference type="SUPFAM" id="SSF82895">
    <property type="entry name" value="TSP-1 type 1 repeat"/>
    <property type="match status" value="3"/>
</dbReference>
<dbReference type="GO" id="GO:0005509">
    <property type="term" value="F:calcium ion binding"/>
    <property type="evidence" value="ECO:0007669"/>
    <property type="project" value="InterPro"/>
</dbReference>
<dbReference type="PROSITE" id="PS50026">
    <property type="entry name" value="EGF_3"/>
    <property type="match status" value="3"/>
</dbReference>
<accession>A0AA35PFG6</accession>
<dbReference type="InterPro" id="IPR018097">
    <property type="entry name" value="EGF_Ca-bd_CS"/>
</dbReference>
<evidence type="ECO:0000256" key="2">
    <source>
        <dbReference type="ARBA" id="ARBA00022525"/>
    </source>
</evidence>
<dbReference type="InterPro" id="IPR049883">
    <property type="entry name" value="NOTCH1_EGF-like"/>
</dbReference>
<dbReference type="InterPro" id="IPR052065">
    <property type="entry name" value="Compl_asym_regulator"/>
</dbReference>
<dbReference type="SMART" id="SM00179">
    <property type="entry name" value="EGF_CA"/>
    <property type="match status" value="3"/>
</dbReference>
<feature type="signal peptide" evidence="8">
    <location>
        <begin position="1"/>
        <end position="19"/>
    </location>
</feature>
<dbReference type="Gene3D" id="2.10.25.10">
    <property type="entry name" value="Laminin"/>
    <property type="match status" value="4"/>
</dbReference>
<dbReference type="InterPro" id="IPR000742">
    <property type="entry name" value="EGF"/>
</dbReference>
<dbReference type="Proteomes" id="UP001178461">
    <property type="component" value="Chromosome 8"/>
</dbReference>
<dbReference type="Gene3D" id="2.20.100.10">
    <property type="entry name" value="Thrombospondin type-1 (TSP1) repeat"/>
    <property type="match status" value="3"/>
</dbReference>
<dbReference type="CDD" id="cd00054">
    <property type="entry name" value="EGF_CA"/>
    <property type="match status" value="2"/>
</dbReference>
<dbReference type="Pfam" id="PF12947">
    <property type="entry name" value="EGF_3"/>
    <property type="match status" value="1"/>
</dbReference>
<keyword evidence="6 7" id="KW-1015">Disulfide bond</keyword>
<evidence type="ECO:0000313" key="10">
    <source>
        <dbReference type="EMBL" id="CAI5782767.1"/>
    </source>
</evidence>
<dbReference type="FunFam" id="2.20.100.10:FF:000007">
    <property type="entry name" value="Thrombospondin 1"/>
    <property type="match status" value="1"/>
</dbReference>
<dbReference type="FunFam" id="2.20.100.10:FF:000002">
    <property type="entry name" value="Unc-5 netrin receptor C"/>
    <property type="match status" value="1"/>
</dbReference>
<gene>
    <name evidence="10" type="ORF">PODLI_1B042543</name>
</gene>
<dbReference type="FunFam" id="2.20.100.10:FF:000001">
    <property type="entry name" value="semaphorin-5A isoform X1"/>
    <property type="match status" value="1"/>
</dbReference>
<reference evidence="10" key="1">
    <citation type="submission" date="2022-12" db="EMBL/GenBank/DDBJ databases">
        <authorList>
            <person name="Alioto T."/>
            <person name="Alioto T."/>
            <person name="Gomez Garrido J."/>
        </authorList>
    </citation>
    <scope>NUCLEOTIDE SEQUENCE</scope>
</reference>
<keyword evidence="5" id="KW-0677">Repeat</keyword>
<dbReference type="InterPro" id="IPR024731">
    <property type="entry name" value="NELL2-like_EGF"/>
</dbReference>
<dbReference type="InterPro" id="IPR036383">
    <property type="entry name" value="TSP1_rpt_sf"/>
</dbReference>
<dbReference type="PROSITE" id="PS00010">
    <property type="entry name" value="ASX_HYDROXYL"/>
    <property type="match status" value="2"/>
</dbReference>
<dbReference type="PANTHER" id="PTHR22906:SF43">
    <property type="entry name" value="PROPERDIN"/>
    <property type="match status" value="1"/>
</dbReference>
<dbReference type="Pfam" id="PF07645">
    <property type="entry name" value="EGF_CA"/>
    <property type="match status" value="1"/>
</dbReference>
<comment type="caution">
    <text evidence="7">Lacks conserved residue(s) required for the propagation of feature annotation.</text>
</comment>
<keyword evidence="10" id="KW-0472">Membrane</keyword>
<evidence type="ECO:0000256" key="8">
    <source>
        <dbReference type="SAM" id="SignalP"/>
    </source>
</evidence>
<dbReference type="PROSITE" id="PS01186">
    <property type="entry name" value="EGF_2"/>
    <property type="match status" value="2"/>
</dbReference>
<dbReference type="FunFam" id="2.10.25.10:FF:000038">
    <property type="entry name" value="Fibrillin 2"/>
    <property type="match status" value="2"/>
</dbReference>
<feature type="chain" id="PRO_5041301879" evidence="8">
    <location>
        <begin position="20"/>
        <end position="604"/>
    </location>
</feature>
<evidence type="ECO:0000256" key="4">
    <source>
        <dbReference type="ARBA" id="ARBA00022729"/>
    </source>
</evidence>
<evidence type="ECO:0000313" key="11">
    <source>
        <dbReference type="Proteomes" id="UP001178461"/>
    </source>
</evidence>
<sequence length="604" mass="67308">MPVSLLASLLCLITTQVLSKIHDPHKQECVTRRILCHPKAICQLDKLTSDYYCRCLPGYKGDGINNCQDPGFRITISNASVCDGFGEQVCLLKTRERKVTFNITVSIFGKRHQHEVRWYKFYSGQSPQFYSYRRRLALGKNRPLRVAVHERGQALTLLSIKEDDFYPNLFWAEVKPSTAPAKAAVVEAYDLRGFQLLNPSNLRYYFALDSMPIEVGEFLEGDNVAIQLPKYLQLPPSSFVRWIKEPRPMTLLDSHAVVLANGLDEIEIRGLMDTDFGYFRALVYDFSPDVPGRVLNAQRLFLINRDISKTCNGGRDEENCKCNPGFEGNGIHCVDIDECKKEMPVHCLAEATCINTYGSYFCRCPKGLEGDGVLSCIDIDECTRDPHACNQDATCLNTLGSYFCICQSGFIGDGVHCEAKSNWSPWSPWSVCSATCGLQKQMRIRQCTHPESGMRCVGPSADLKLCPKTQPCPHNGHWSEWSPWSMCSEKCSGIKKRIRICDSPAPSGGGLPCEGEKEELAMCNNSQCPVDGMWSPWASWTPCPITCGLGVVSRSRQCNSPAPQHGGNNCSGHGYEEGSCGFPEAYCKYLPKPSESIITGKLIQ</sequence>
<keyword evidence="2" id="KW-0964">Secreted</keyword>
<dbReference type="PANTHER" id="PTHR22906">
    <property type="entry name" value="PROPERDIN"/>
    <property type="match status" value="1"/>
</dbReference>
<dbReference type="PROSITE" id="PS50092">
    <property type="entry name" value="TSP1"/>
    <property type="match status" value="3"/>
</dbReference>
<evidence type="ECO:0000256" key="5">
    <source>
        <dbReference type="ARBA" id="ARBA00022737"/>
    </source>
</evidence>